<keyword evidence="3" id="KW-1185">Reference proteome</keyword>
<evidence type="ECO:0000313" key="3">
    <source>
        <dbReference type="Proteomes" id="UP000661077"/>
    </source>
</evidence>
<accession>A0ABS1WZY7</accession>
<organism evidence="2 3">
    <name type="scientific">Steroidobacter gossypii</name>
    <dbReference type="NCBI Taxonomy" id="2805490"/>
    <lineage>
        <taxon>Bacteria</taxon>
        <taxon>Pseudomonadati</taxon>
        <taxon>Pseudomonadota</taxon>
        <taxon>Gammaproteobacteria</taxon>
        <taxon>Steroidobacterales</taxon>
        <taxon>Steroidobacteraceae</taxon>
        <taxon>Steroidobacter</taxon>
    </lineage>
</organism>
<comment type="caution">
    <text evidence="2">The sequence shown here is derived from an EMBL/GenBank/DDBJ whole genome shotgun (WGS) entry which is preliminary data.</text>
</comment>
<dbReference type="Proteomes" id="UP000661077">
    <property type="component" value="Unassembled WGS sequence"/>
</dbReference>
<reference evidence="2 3" key="1">
    <citation type="journal article" date="2021" name="Int. J. Syst. Evol. Microbiol.">
        <title>Steroidobacter gossypii sp. nov., isolated from soil of cotton cropping field.</title>
        <authorList>
            <person name="Huang R."/>
            <person name="Yang S."/>
            <person name="Zhen C."/>
            <person name="Liu W."/>
        </authorList>
    </citation>
    <scope>NUCLEOTIDE SEQUENCE [LARGE SCALE GENOMIC DNA]</scope>
    <source>
        <strain evidence="2 3">S1-65</strain>
    </source>
</reference>
<name>A0ABS1WZY7_9GAMM</name>
<feature type="signal peptide" evidence="1">
    <location>
        <begin position="1"/>
        <end position="21"/>
    </location>
</feature>
<feature type="chain" id="PRO_5046777332" description="Secreted protein" evidence="1">
    <location>
        <begin position="22"/>
        <end position="110"/>
    </location>
</feature>
<dbReference type="RefSeq" id="WP_203168682.1">
    <property type="nucleotide sequence ID" value="NZ_JAEVLS010000004.1"/>
</dbReference>
<evidence type="ECO:0008006" key="4">
    <source>
        <dbReference type="Google" id="ProtNLM"/>
    </source>
</evidence>
<protein>
    <recommendedName>
        <fullName evidence="4">Secreted protein</fullName>
    </recommendedName>
</protein>
<evidence type="ECO:0000313" key="2">
    <source>
        <dbReference type="EMBL" id="MBM0106561.1"/>
    </source>
</evidence>
<gene>
    <name evidence="2" type="ORF">JM946_17670</name>
</gene>
<sequence length="110" mass="11871">MKFRSIIAATLLTATSNAAHAYTECTGNITRIWSDGTTWVFFDTGLVFGVWPADDEAGPNGSNRSKNILALATTGMVSERSITVRFVDDGVPCTGVQTQHKVWGVFLNST</sequence>
<keyword evidence="1" id="KW-0732">Signal</keyword>
<dbReference type="EMBL" id="JAEVLS010000004">
    <property type="protein sequence ID" value="MBM0106561.1"/>
    <property type="molecule type" value="Genomic_DNA"/>
</dbReference>
<proteinExistence type="predicted"/>
<evidence type="ECO:0000256" key="1">
    <source>
        <dbReference type="SAM" id="SignalP"/>
    </source>
</evidence>